<evidence type="ECO:0000313" key="8">
    <source>
        <dbReference type="EMBL" id="SCV12199.1"/>
    </source>
</evidence>
<keyword evidence="2 6" id="KW-0132">Cell division</keyword>
<dbReference type="PIRSF" id="PIRSF028841">
    <property type="entry name" value="APC10_sub"/>
    <property type="match status" value="1"/>
</dbReference>
<name>A0A1G4KQB2_KOMPC</name>
<accession>A0A1G4KQB2</accession>
<dbReference type="GO" id="GO:0005680">
    <property type="term" value="C:anaphase-promoting complex"/>
    <property type="evidence" value="ECO:0007669"/>
    <property type="project" value="InterPro"/>
</dbReference>
<dbReference type="InterPro" id="IPR004939">
    <property type="entry name" value="APC_su10/DOC_dom"/>
</dbReference>
<dbReference type="AlphaFoldDB" id="A0A1G4KQB2"/>
<dbReference type="Proteomes" id="UP000006853">
    <property type="component" value="Chromosome 3"/>
</dbReference>
<dbReference type="GO" id="GO:0031145">
    <property type="term" value="P:anaphase-promoting complex-dependent catabolic process"/>
    <property type="evidence" value="ECO:0007669"/>
    <property type="project" value="InterPro"/>
</dbReference>
<comment type="similarity">
    <text evidence="1 6">Belongs to the APC10 family.</text>
</comment>
<keyword evidence="3 6" id="KW-0498">Mitosis</keyword>
<feature type="domain" description="DOC" evidence="7">
    <location>
        <begin position="1"/>
        <end position="186"/>
    </location>
</feature>
<evidence type="ECO:0000259" key="7">
    <source>
        <dbReference type="PROSITE" id="PS51284"/>
    </source>
</evidence>
<keyword evidence="4 6" id="KW-0833">Ubl conjugation pathway</keyword>
<dbReference type="PANTHER" id="PTHR12936:SF0">
    <property type="entry name" value="ANAPHASE-PROMOTING COMPLEX SUBUNIT 10"/>
    <property type="match status" value="1"/>
</dbReference>
<dbReference type="PROSITE" id="PS51284">
    <property type="entry name" value="DOC"/>
    <property type="match status" value="1"/>
</dbReference>
<dbReference type="InterPro" id="IPR008979">
    <property type="entry name" value="Galactose-bd-like_sf"/>
</dbReference>
<dbReference type="Pfam" id="PF03256">
    <property type="entry name" value="ANAPC10"/>
    <property type="match status" value="1"/>
</dbReference>
<sequence length="193" mass="22021">MEQIDNHNLYQKGLVELEKKGLVEISSLAWWSVSSYKHNNGLKELREDNPDTYWQSDGNLPHSLKLHFSKKVSVERISLFTNYQLDESYSPQVISVYSGNGEHDLIKVTTCELVEPIGWSHIIFNGVREDGILNTFFIKLSFESNHQSGKDTHIRSLKVCSPRNIVNKSDSTDLINCEVKPTSIRLISESGIR</sequence>
<dbReference type="CDD" id="cd08366">
    <property type="entry name" value="APC10"/>
    <property type="match status" value="1"/>
</dbReference>
<evidence type="ECO:0000256" key="5">
    <source>
        <dbReference type="ARBA" id="ARBA00023306"/>
    </source>
</evidence>
<protein>
    <recommendedName>
        <fullName evidence="6">Anaphase-promoting complex subunit 10</fullName>
    </recommendedName>
</protein>
<reference evidence="8 9" key="1">
    <citation type="journal article" date="2011" name="J. Biotechnol.">
        <title>High-quality genome sequence of Pichia pastoris CBS7435.</title>
        <authorList>
            <person name="Kuberl A."/>
            <person name="Schneider J."/>
            <person name="Thallinger G.G."/>
            <person name="Anderl I."/>
            <person name="Wibberg D."/>
            <person name="Hajek T."/>
            <person name="Jaenicke S."/>
            <person name="Brinkrolf K."/>
            <person name="Goesmann A."/>
            <person name="Szczepanowski R."/>
            <person name="Puhler A."/>
            <person name="Schwab H."/>
            <person name="Glieder A."/>
            <person name="Pichler H."/>
        </authorList>
    </citation>
    <scope>NUCLEOTIDE SEQUENCE [LARGE SCALE GENOMIC DNA]</scope>
    <source>
        <strain evidence="9">ATCC 76273 / CBS 7435 / CECT 11047 / NRRL Y-11430 / Wegner 21-1</strain>
    </source>
</reference>
<evidence type="ECO:0000256" key="3">
    <source>
        <dbReference type="ARBA" id="ARBA00022776"/>
    </source>
</evidence>
<dbReference type="SUPFAM" id="SSF49785">
    <property type="entry name" value="Galactose-binding domain-like"/>
    <property type="match status" value="1"/>
</dbReference>
<evidence type="ECO:0000256" key="6">
    <source>
        <dbReference type="PIRNR" id="PIRNR028841"/>
    </source>
</evidence>
<gene>
    <name evidence="8" type="primary">DOC1</name>
    <name evidence="8" type="ordered locus">PP7435_Chr3-1787</name>
</gene>
<evidence type="ECO:0000256" key="4">
    <source>
        <dbReference type="ARBA" id="ARBA00022786"/>
    </source>
</evidence>
<keyword evidence="5 6" id="KW-0131">Cell cycle</keyword>
<dbReference type="SMART" id="SM01337">
    <property type="entry name" value="APC10"/>
    <property type="match status" value="1"/>
</dbReference>
<keyword evidence="9" id="KW-1185">Reference proteome</keyword>
<dbReference type="GO" id="GO:0051301">
    <property type="term" value="P:cell division"/>
    <property type="evidence" value="ECO:0007669"/>
    <property type="project" value="UniProtKB-KW"/>
</dbReference>
<evidence type="ECO:0000256" key="1">
    <source>
        <dbReference type="ARBA" id="ARBA00006762"/>
    </source>
</evidence>
<evidence type="ECO:0000256" key="2">
    <source>
        <dbReference type="ARBA" id="ARBA00022618"/>
    </source>
</evidence>
<proteinExistence type="inferred from homology"/>
<dbReference type="Gene3D" id="2.60.120.260">
    <property type="entry name" value="Galactose-binding domain-like"/>
    <property type="match status" value="1"/>
</dbReference>
<organism evidence="8 9">
    <name type="scientific">Komagataella phaffii (strain ATCC 76273 / CBS 7435 / CECT 11047 / NRRL Y-11430 / Wegner 21-1)</name>
    <name type="common">Yeast</name>
    <name type="synonym">Pichia pastoris</name>
    <dbReference type="NCBI Taxonomy" id="981350"/>
    <lineage>
        <taxon>Eukaryota</taxon>
        <taxon>Fungi</taxon>
        <taxon>Dikarya</taxon>
        <taxon>Ascomycota</taxon>
        <taxon>Saccharomycotina</taxon>
        <taxon>Pichiomycetes</taxon>
        <taxon>Pichiales</taxon>
        <taxon>Pichiaceae</taxon>
        <taxon>Komagataella</taxon>
    </lineage>
</organism>
<dbReference type="InterPro" id="IPR016901">
    <property type="entry name" value="APC10/Doc1"/>
</dbReference>
<dbReference type="GO" id="GO:0070979">
    <property type="term" value="P:protein K11-linked ubiquitination"/>
    <property type="evidence" value="ECO:0007669"/>
    <property type="project" value="TreeGrafter"/>
</dbReference>
<dbReference type="PANTHER" id="PTHR12936">
    <property type="entry name" value="ANAPHASE-PROMOTING COMPLEX 10"/>
    <property type="match status" value="1"/>
</dbReference>
<comment type="function">
    <text evidence="6">Component of the anaphase promoting complex/cyclosome (APC/C), a cell cycle-regulated E3 ubiquitin-protein ligase complex that controls progression through mitosis and the G1 phase of the cell cycle.</text>
</comment>
<evidence type="ECO:0000313" key="9">
    <source>
        <dbReference type="Proteomes" id="UP000006853"/>
    </source>
</evidence>
<dbReference type="EMBL" id="FR839630">
    <property type="protein sequence ID" value="SCV12199.1"/>
    <property type="molecule type" value="Genomic_DNA"/>
</dbReference>
<reference evidence="8 9" key="2">
    <citation type="journal article" date="2016" name="FEMS Yeast Res.">
        <title>Curation of the genome annotation of Pichia pastoris (Komagataella phaffii) CBS7435 from gene level to protein function.</title>
        <authorList>
            <person name="Valli M."/>
            <person name="Tatto N.E."/>
            <person name="Peymann A."/>
            <person name="Gruber C."/>
            <person name="Landes N."/>
            <person name="Ekker H."/>
            <person name="Thallinger G.G."/>
            <person name="Mattanovich D."/>
            <person name="Gasser B."/>
            <person name="Graf A.B."/>
        </authorList>
    </citation>
    <scope>GENOME REANNOTATION</scope>
    <source>
        <strain evidence="8 9">ATCC 76273 / CBS 7435 / CECT 11047 / NRRL Y-11430 / Wegner 21-1</strain>
    </source>
</reference>